<dbReference type="Gene3D" id="3.60.21.10">
    <property type="match status" value="1"/>
</dbReference>
<feature type="domain" description="Serine/threonine specific protein phosphatases" evidence="8">
    <location>
        <begin position="306"/>
        <end position="311"/>
    </location>
</feature>
<dbReference type="Proteomes" id="UP001359485">
    <property type="component" value="Unassembled WGS sequence"/>
</dbReference>
<evidence type="ECO:0000256" key="4">
    <source>
        <dbReference type="ARBA" id="ARBA00022801"/>
    </source>
</evidence>
<accession>A0ABR1AK33</accession>
<keyword evidence="4 6" id="KW-0378">Hydrolase</keyword>
<evidence type="ECO:0000256" key="7">
    <source>
        <dbReference type="SAM" id="Phobius"/>
    </source>
</evidence>
<keyword evidence="5" id="KW-0464">Manganese</keyword>
<dbReference type="SMART" id="SM00156">
    <property type="entry name" value="PP2Ac"/>
    <property type="match status" value="1"/>
</dbReference>
<proteinExistence type="inferred from homology"/>
<evidence type="ECO:0000256" key="3">
    <source>
        <dbReference type="ARBA" id="ARBA00022737"/>
    </source>
</evidence>
<protein>
    <recommendedName>
        <fullName evidence="6">Serine/threonine-protein phosphatase</fullName>
        <ecNumber evidence="6">3.1.3.16</ecNumber>
    </recommendedName>
</protein>
<name>A0ABR1AK33_POLSC</name>
<dbReference type="PRINTS" id="PR00114">
    <property type="entry name" value="STPHPHTASE"/>
</dbReference>
<reference evidence="9 10" key="1">
    <citation type="submission" date="2023-09" db="EMBL/GenBank/DDBJ databases">
        <title>Genomes of two closely related lineages of the louse Polyplax serrata with different host specificities.</title>
        <authorList>
            <person name="Martinu J."/>
            <person name="Tarabai H."/>
            <person name="Stefka J."/>
            <person name="Hypsa V."/>
        </authorList>
    </citation>
    <scope>NUCLEOTIDE SEQUENCE [LARGE SCALE GENOMIC DNA]</scope>
    <source>
        <strain evidence="9">98ZLc_SE</strain>
    </source>
</reference>
<comment type="catalytic activity">
    <reaction evidence="6">
        <text>O-phospho-L-threonyl-[protein] + H2O = L-threonyl-[protein] + phosphate</text>
        <dbReference type="Rhea" id="RHEA:47004"/>
        <dbReference type="Rhea" id="RHEA-COMP:11060"/>
        <dbReference type="Rhea" id="RHEA-COMP:11605"/>
        <dbReference type="ChEBI" id="CHEBI:15377"/>
        <dbReference type="ChEBI" id="CHEBI:30013"/>
        <dbReference type="ChEBI" id="CHEBI:43474"/>
        <dbReference type="ChEBI" id="CHEBI:61977"/>
        <dbReference type="EC" id="3.1.3.16"/>
    </reaction>
</comment>
<evidence type="ECO:0000256" key="2">
    <source>
        <dbReference type="ARBA" id="ARBA00022723"/>
    </source>
</evidence>
<keyword evidence="2" id="KW-0479">Metal-binding</keyword>
<dbReference type="InterPro" id="IPR013235">
    <property type="entry name" value="PPP_dom"/>
</dbReference>
<dbReference type="Pfam" id="PF00149">
    <property type="entry name" value="Metallophos"/>
    <property type="match status" value="1"/>
</dbReference>
<dbReference type="CDD" id="cd23767">
    <property type="entry name" value="IQCD"/>
    <property type="match status" value="1"/>
</dbReference>
<keyword evidence="7" id="KW-1133">Transmembrane helix</keyword>
<keyword evidence="7" id="KW-0472">Membrane</keyword>
<evidence type="ECO:0000256" key="1">
    <source>
        <dbReference type="ARBA" id="ARBA00001936"/>
    </source>
</evidence>
<dbReference type="PANTHER" id="PTHR45668:SF3">
    <property type="entry name" value="SERINE_THREONINE-PROTEIN PHOSPHATASE RDGC"/>
    <property type="match status" value="1"/>
</dbReference>
<dbReference type="PROSITE" id="PS50096">
    <property type="entry name" value="IQ"/>
    <property type="match status" value="1"/>
</dbReference>
<organism evidence="9 10">
    <name type="scientific">Polyplax serrata</name>
    <name type="common">Common mouse louse</name>
    <dbReference type="NCBI Taxonomy" id="468196"/>
    <lineage>
        <taxon>Eukaryota</taxon>
        <taxon>Metazoa</taxon>
        <taxon>Ecdysozoa</taxon>
        <taxon>Arthropoda</taxon>
        <taxon>Hexapoda</taxon>
        <taxon>Insecta</taxon>
        <taxon>Pterygota</taxon>
        <taxon>Neoptera</taxon>
        <taxon>Paraneoptera</taxon>
        <taxon>Psocodea</taxon>
        <taxon>Troctomorpha</taxon>
        <taxon>Phthiraptera</taxon>
        <taxon>Anoplura</taxon>
        <taxon>Polyplacidae</taxon>
        <taxon>Polyplax</taxon>
    </lineage>
</organism>
<dbReference type="SUPFAM" id="SSF56300">
    <property type="entry name" value="Metallo-dependent phosphatases"/>
    <property type="match status" value="1"/>
</dbReference>
<evidence type="ECO:0000313" key="10">
    <source>
        <dbReference type="Proteomes" id="UP001359485"/>
    </source>
</evidence>
<keyword evidence="3" id="KW-0677">Repeat</keyword>
<dbReference type="Pfam" id="PF08321">
    <property type="entry name" value="PPP5"/>
    <property type="match status" value="1"/>
</dbReference>
<keyword evidence="10" id="KW-1185">Reference proteome</keyword>
<keyword evidence="7" id="KW-0812">Transmembrane</keyword>
<comment type="cofactor">
    <cofactor evidence="1">
        <name>Mn(2+)</name>
        <dbReference type="ChEBI" id="CHEBI:29035"/>
    </cofactor>
</comment>
<dbReference type="EC" id="3.1.3.16" evidence="6"/>
<evidence type="ECO:0000313" key="9">
    <source>
        <dbReference type="EMBL" id="KAK6620485.1"/>
    </source>
</evidence>
<comment type="caution">
    <text evidence="9">The sequence shown here is derived from an EMBL/GenBank/DDBJ whole genome shotgun (WGS) entry which is preliminary data.</text>
</comment>
<sequence>MNCKGSFQKICFCAEKFTENDNSESFNCSSSTISTAAESADKQRDNEKKGKKEKGGIFSSFFNSKMLLRGFRKQAKTDGLMPKVERTIKAAILIQQWYRSYLARMEIRRRYTWTIFQSMEYQGEQDQVKVYDFFNALLLHMPECSSKRDSEATSKHSSLEFSDKFEDESSDTSLLNGIDSGYKGPHISIPVTFNDFQTLIAHFRTSKHRLHAKYVAGILKESLKELKKLPNLNQANTAISKQITVCGDLHGKLDDLLVIFHKNGLPSLENPYIFNGDFVDRGKKSLEILLLLLSCLTLFPGGIFLNRGNHEDHVMNQR</sequence>
<dbReference type="PANTHER" id="PTHR45668">
    <property type="entry name" value="SERINE/THREONINE-PROTEIN PHOSPHATASE 5-RELATED"/>
    <property type="match status" value="1"/>
</dbReference>
<feature type="transmembrane region" description="Helical" evidence="7">
    <location>
        <begin position="288"/>
        <end position="305"/>
    </location>
</feature>
<gene>
    <name evidence="9" type="ORF">RUM44_006887</name>
</gene>
<evidence type="ECO:0000256" key="5">
    <source>
        <dbReference type="ARBA" id="ARBA00023211"/>
    </source>
</evidence>
<dbReference type="PROSITE" id="PS00125">
    <property type="entry name" value="SER_THR_PHOSPHATASE"/>
    <property type="match status" value="1"/>
</dbReference>
<dbReference type="InterPro" id="IPR029052">
    <property type="entry name" value="Metallo-depent_PP-like"/>
</dbReference>
<comment type="similarity">
    <text evidence="6">Belongs to the PPP phosphatase family.</text>
</comment>
<dbReference type="EMBL" id="JAWJWF010000048">
    <property type="protein sequence ID" value="KAK6620485.1"/>
    <property type="molecule type" value="Genomic_DNA"/>
</dbReference>
<dbReference type="InterPro" id="IPR051134">
    <property type="entry name" value="PPP_phosphatase"/>
</dbReference>
<evidence type="ECO:0000256" key="6">
    <source>
        <dbReference type="RuleBase" id="RU004273"/>
    </source>
</evidence>
<evidence type="ECO:0000259" key="8">
    <source>
        <dbReference type="PROSITE" id="PS00125"/>
    </source>
</evidence>
<dbReference type="InterPro" id="IPR004843">
    <property type="entry name" value="Calcineurin-like_PHP"/>
</dbReference>
<dbReference type="InterPro" id="IPR006186">
    <property type="entry name" value="Ser/Thr-sp_prot-phosphatase"/>
</dbReference>